<dbReference type="OrthoDB" id="10348039at2759"/>
<dbReference type="EMBL" id="JABFUD020000005">
    <property type="protein sequence ID" value="KAI5080175.1"/>
    <property type="molecule type" value="Genomic_DNA"/>
</dbReference>
<keyword evidence="2" id="KW-1185">Reference proteome</keyword>
<gene>
    <name evidence="1" type="ORF">GOP47_0005654</name>
</gene>
<proteinExistence type="predicted"/>
<comment type="caution">
    <text evidence="1">The sequence shown here is derived from an EMBL/GenBank/DDBJ whole genome shotgun (WGS) entry which is preliminary data.</text>
</comment>
<accession>A0A9D4V5H0</accession>
<sequence>MPWNDFCCDVENMHANIMDDVFFPPSDALSRYPDELWVSGPIWDAEMDSDKVCGIAGGTKVPTGDSFDCDQNMPCSQSEDYVTFVANDDDDGWGFDEPVIEDNLSMAGYVQKAQERLRNLRIQRQAEKTQYVLEKAHSVDALAEDFELYAWE</sequence>
<dbReference type="Proteomes" id="UP000886520">
    <property type="component" value="Chromosome 5"/>
</dbReference>
<evidence type="ECO:0000313" key="2">
    <source>
        <dbReference type="Proteomes" id="UP000886520"/>
    </source>
</evidence>
<reference evidence="1 2" key="1">
    <citation type="submission" date="2021-01" db="EMBL/GenBank/DDBJ databases">
        <title>Adiantum capillus-veneris genome.</title>
        <authorList>
            <person name="Fang Y."/>
            <person name="Liao Q."/>
        </authorList>
    </citation>
    <scope>NUCLEOTIDE SEQUENCE [LARGE SCALE GENOMIC DNA]</scope>
    <source>
        <strain evidence="1">H3</strain>
        <tissue evidence="1">Leaf</tissue>
    </source>
</reference>
<evidence type="ECO:0000313" key="1">
    <source>
        <dbReference type="EMBL" id="KAI5080175.1"/>
    </source>
</evidence>
<organism evidence="1 2">
    <name type="scientific">Adiantum capillus-veneris</name>
    <name type="common">Maidenhair fern</name>
    <dbReference type="NCBI Taxonomy" id="13818"/>
    <lineage>
        <taxon>Eukaryota</taxon>
        <taxon>Viridiplantae</taxon>
        <taxon>Streptophyta</taxon>
        <taxon>Embryophyta</taxon>
        <taxon>Tracheophyta</taxon>
        <taxon>Polypodiopsida</taxon>
        <taxon>Polypodiidae</taxon>
        <taxon>Polypodiales</taxon>
        <taxon>Pteridineae</taxon>
        <taxon>Pteridaceae</taxon>
        <taxon>Vittarioideae</taxon>
        <taxon>Adiantum</taxon>
    </lineage>
</organism>
<protein>
    <submittedName>
        <fullName evidence="1">Uncharacterized protein</fullName>
    </submittedName>
</protein>
<dbReference type="AlphaFoldDB" id="A0A9D4V5H0"/>
<name>A0A9D4V5H0_ADICA</name>